<dbReference type="AlphaFoldDB" id="A0A1Q9ASP8"/>
<keyword evidence="2" id="KW-1185">Reference proteome</keyword>
<sequence length="86" mass="9141">MIAKQTQSPPPPAMARDRIAYIRQMLGELRSVADGAKADMLCYLIEMAYVEAGDILSGRRAISSIAEGEGNAAAGMAMETPGKIKL</sequence>
<proteinExistence type="predicted"/>
<evidence type="ECO:0000313" key="2">
    <source>
        <dbReference type="Proteomes" id="UP000186364"/>
    </source>
</evidence>
<dbReference type="Proteomes" id="UP000186364">
    <property type="component" value="Unassembled WGS sequence"/>
</dbReference>
<dbReference type="OrthoDB" id="7916800at2"/>
<name>A0A1Q9ASP8_9HYPH</name>
<evidence type="ECO:0000313" key="1">
    <source>
        <dbReference type="EMBL" id="OLP58454.1"/>
    </source>
</evidence>
<reference evidence="1 2" key="1">
    <citation type="submission" date="2016-09" db="EMBL/GenBank/DDBJ databases">
        <title>Rhizobium sp. nov., a novel species isolated from the rice rhizosphere.</title>
        <authorList>
            <person name="Zhao J."/>
            <person name="Zhang X."/>
        </authorList>
    </citation>
    <scope>NUCLEOTIDE SEQUENCE [LARGE SCALE GENOMIC DNA]</scope>
    <source>
        <strain evidence="1 2">1.7048</strain>
    </source>
</reference>
<accession>A0A1Q9ASP8</accession>
<comment type="caution">
    <text evidence="1">The sequence shown here is derived from an EMBL/GenBank/DDBJ whole genome shotgun (WGS) entry which is preliminary data.</text>
</comment>
<gene>
    <name evidence="1" type="ORF">BJF93_16390</name>
</gene>
<dbReference type="EMBL" id="MKIP01000057">
    <property type="protein sequence ID" value="OLP58454.1"/>
    <property type="molecule type" value="Genomic_DNA"/>
</dbReference>
<organism evidence="1 2">
    <name type="scientific">Xaviernesmea oryzae</name>
    <dbReference type="NCBI Taxonomy" id="464029"/>
    <lineage>
        <taxon>Bacteria</taxon>
        <taxon>Pseudomonadati</taxon>
        <taxon>Pseudomonadota</taxon>
        <taxon>Alphaproteobacteria</taxon>
        <taxon>Hyphomicrobiales</taxon>
        <taxon>Rhizobiaceae</taxon>
        <taxon>Rhizobium/Agrobacterium group</taxon>
        <taxon>Xaviernesmea</taxon>
    </lineage>
</organism>
<protein>
    <submittedName>
        <fullName evidence="1">Uncharacterized protein</fullName>
    </submittedName>
</protein>